<name>A0A644UD98_9ZZZZ</name>
<protein>
    <submittedName>
        <fullName evidence="1">Uncharacterized protein</fullName>
    </submittedName>
</protein>
<gene>
    <name evidence="1" type="ORF">SDC9_22669</name>
</gene>
<reference evidence="1" key="1">
    <citation type="submission" date="2019-08" db="EMBL/GenBank/DDBJ databases">
        <authorList>
            <person name="Kucharzyk K."/>
            <person name="Murdoch R.W."/>
            <person name="Higgins S."/>
            <person name="Loffler F."/>
        </authorList>
    </citation>
    <scope>NUCLEOTIDE SEQUENCE</scope>
</reference>
<comment type="caution">
    <text evidence="1">The sequence shown here is derived from an EMBL/GenBank/DDBJ whole genome shotgun (WGS) entry which is preliminary data.</text>
</comment>
<dbReference type="EMBL" id="VSSQ01000100">
    <property type="protein sequence ID" value="MPL76819.1"/>
    <property type="molecule type" value="Genomic_DNA"/>
</dbReference>
<accession>A0A644UD98</accession>
<proteinExistence type="predicted"/>
<organism evidence="1">
    <name type="scientific">bioreactor metagenome</name>
    <dbReference type="NCBI Taxonomy" id="1076179"/>
    <lineage>
        <taxon>unclassified sequences</taxon>
        <taxon>metagenomes</taxon>
        <taxon>ecological metagenomes</taxon>
    </lineage>
</organism>
<dbReference type="AlphaFoldDB" id="A0A644UD98"/>
<evidence type="ECO:0000313" key="1">
    <source>
        <dbReference type="EMBL" id="MPL76819.1"/>
    </source>
</evidence>
<sequence>MHLQAMTGAGKSYFLYFSQMVFDVVADYAEQSFIIAFQHNPQKLGEVSDYVDNLYSILNTYVGNMQITFITINMFSMKLPTKQHPTSLEVRHNFVHWNKDSLPLSQLSRP</sequence>